<name>A0A388TFA1_9BACT</name>
<reference evidence="1 2" key="1">
    <citation type="journal article" date="2019" name="ISME J.">
        <title>Genome analyses of uncultured TG2/ZB3 bacteria in 'Margulisbacteria' specifically attached to ectosymbiotic spirochetes of protists in the termite gut.</title>
        <authorList>
            <person name="Utami Y.D."/>
            <person name="Kuwahara H."/>
            <person name="Igai K."/>
            <person name="Murakami T."/>
            <person name="Sugaya K."/>
            <person name="Morikawa T."/>
            <person name="Nagura Y."/>
            <person name="Yuki M."/>
            <person name="Deevong P."/>
            <person name="Inoue T."/>
            <person name="Kihara K."/>
            <person name="Lo N."/>
            <person name="Yamada A."/>
            <person name="Ohkuma M."/>
            <person name="Hongoh Y."/>
        </authorList>
    </citation>
    <scope>NUCLEOTIDE SEQUENCE [LARGE SCALE GENOMIC DNA]</scope>
    <source>
        <strain evidence="1">NkOx7-02</strain>
    </source>
</reference>
<proteinExistence type="predicted"/>
<dbReference type="Proteomes" id="UP000275925">
    <property type="component" value="Unassembled WGS sequence"/>
</dbReference>
<dbReference type="Pfam" id="PF21716">
    <property type="entry name" value="dnstrm_HI1420"/>
    <property type="match status" value="1"/>
</dbReference>
<protein>
    <submittedName>
        <fullName evidence="1">Helix-turn-helix XRE-family transcriptional regulators</fullName>
    </submittedName>
</protein>
<accession>A0A388TFA1</accession>
<keyword evidence="2" id="KW-1185">Reference proteome</keyword>
<evidence type="ECO:0000313" key="1">
    <source>
        <dbReference type="EMBL" id="GBR75407.1"/>
    </source>
</evidence>
<dbReference type="PANTHER" id="PTHR40275">
    <property type="entry name" value="SSL7038 PROTEIN"/>
    <property type="match status" value="1"/>
</dbReference>
<evidence type="ECO:0000313" key="2">
    <source>
        <dbReference type="Proteomes" id="UP000275925"/>
    </source>
</evidence>
<dbReference type="PANTHER" id="PTHR40275:SF1">
    <property type="entry name" value="SSL7038 PROTEIN"/>
    <property type="match status" value="1"/>
</dbReference>
<organism evidence="1 2">
    <name type="scientific">Candidatus Termititenax persephonae</name>
    <dbReference type="NCBI Taxonomy" id="2218525"/>
    <lineage>
        <taxon>Bacteria</taxon>
        <taxon>Bacillati</taxon>
        <taxon>Candidatus Margulisiibacteriota</taxon>
        <taxon>Candidatus Termititenacia</taxon>
        <taxon>Candidatus Termititenacales</taxon>
        <taxon>Candidatus Termititenacaceae</taxon>
        <taxon>Candidatus Termititenax</taxon>
    </lineage>
</organism>
<dbReference type="EMBL" id="BGZO01000002">
    <property type="protein sequence ID" value="GBR75407.1"/>
    <property type="molecule type" value="Genomic_DNA"/>
</dbReference>
<sequence>MVKLYEWDTAKHLKNEAEIKEYLKVVLTDGNPELIKVALGNAARAFGILAISRKTGLNRSGLYHSLCKDGDPRLSTVTKVAGFLGYKLVFVPQKKQKLNPQTA</sequence>
<dbReference type="AlphaFoldDB" id="A0A388TFA1"/>
<gene>
    <name evidence="1" type="ORF">NO2_0085</name>
</gene>
<dbReference type="InterPro" id="IPR014057">
    <property type="entry name" value="HI1420"/>
</dbReference>
<dbReference type="NCBIfam" id="TIGR02684">
    <property type="entry name" value="dnstrm_HI1420"/>
    <property type="match status" value="1"/>
</dbReference>
<comment type="caution">
    <text evidence="1">The sequence shown here is derived from an EMBL/GenBank/DDBJ whole genome shotgun (WGS) entry which is preliminary data.</text>
</comment>